<feature type="transmembrane region" description="Helical" evidence="1">
    <location>
        <begin position="7"/>
        <end position="35"/>
    </location>
</feature>
<evidence type="ECO:0000313" key="2">
    <source>
        <dbReference type="EMBL" id="ASJ02050.1"/>
    </source>
</evidence>
<feature type="transmembrane region" description="Helical" evidence="1">
    <location>
        <begin position="72"/>
        <end position="95"/>
    </location>
</feature>
<keyword evidence="1" id="KW-1133">Transmembrane helix</keyword>
<feature type="transmembrane region" description="Helical" evidence="1">
    <location>
        <begin position="101"/>
        <end position="120"/>
    </location>
</feature>
<evidence type="ECO:0000313" key="3">
    <source>
        <dbReference type="Proteomes" id="UP000250179"/>
    </source>
</evidence>
<dbReference type="OrthoDB" id="101254at2157"/>
<protein>
    <submittedName>
        <fullName evidence="2">Uncharacterized protein</fullName>
    </submittedName>
</protein>
<accession>A0A2Z2M6P2</accession>
<sequence>MEEHSKFLFLFRLSLRILAFGYPLFLTVMYNFWIFTKIPSWTLMIYVALMGAIELAVLLFNGRLGGTILPKIYVVLTIIFEFPSAVVGLLTGGWTYGYVPFLVWALLWYSPVFLIAFITAKSDHQHGKF</sequence>
<keyword evidence="3" id="KW-1185">Reference proteome</keyword>
<proteinExistence type="predicted"/>
<reference evidence="2 3" key="1">
    <citation type="submission" date="2016-03" db="EMBL/GenBank/DDBJ databases">
        <title>Complete genome sequence of Thermococcus profundus strain DT5432.</title>
        <authorList>
            <person name="Oger P.M."/>
        </authorList>
    </citation>
    <scope>NUCLEOTIDE SEQUENCE [LARGE SCALE GENOMIC DNA]</scope>
    <source>
        <strain evidence="2 3">DT 5432</strain>
    </source>
</reference>
<dbReference type="AlphaFoldDB" id="A0A2Z2M6P2"/>
<dbReference type="Proteomes" id="UP000250179">
    <property type="component" value="Chromosome"/>
</dbReference>
<gene>
    <name evidence="2" type="ORF">A3L09_01600</name>
</gene>
<dbReference type="KEGG" id="tprf:A3L09_01600"/>
<keyword evidence="1" id="KW-0812">Transmembrane</keyword>
<keyword evidence="1" id="KW-0472">Membrane</keyword>
<evidence type="ECO:0000256" key="1">
    <source>
        <dbReference type="SAM" id="Phobius"/>
    </source>
</evidence>
<dbReference type="GeneID" id="33319064"/>
<feature type="transmembrane region" description="Helical" evidence="1">
    <location>
        <begin position="41"/>
        <end position="60"/>
    </location>
</feature>
<organism evidence="2 3">
    <name type="scientific">Thermococcus profundus</name>
    <dbReference type="NCBI Taxonomy" id="49899"/>
    <lineage>
        <taxon>Archaea</taxon>
        <taxon>Methanobacteriati</taxon>
        <taxon>Methanobacteriota</taxon>
        <taxon>Thermococci</taxon>
        <taxon>Thermococcales</taxon>
        <taxon>Thermococcaceae</taxon>
        <taxon>Thermococcus</taxon>
    </lineage>
</organism>
<name>A0A2Z2M6P2_THEPR</name>
<dbReference type="RefSeq" id="WP_088857318.1">
    <property type="nucleotide sequence ID" value="NZ_CP014862.1"/>
</dbReference>
<dbReference type="EMBL" id="CP014862">
    <property type="protein sequence ID" value="ASJ02050.1"/>
    <property type="molecule type" value="Genomic_DNA"/>
</dbReference>